<proteinExistence type="predicted"/>
<dbReference type="Gene3D" id="3.90.930.1">
    <property type="match status" value="1"/>
</dbReference>
<protein>
    <submittedName>
        <fullName evidence="2">Toxin-antitoxin system YwqK family antitoxin</fullName>
    </submittedName>
</protein>
<dbReference type="PANTHER" id="PTHR46820:SF1">
    <property type="entry name" value="HISTONE-LYSINE N-METHYLTRANSFERASE SETD7"/>
    <property type="match status" value="1"/>
</dbReference>
<dbReference type="PANTHER" id="PTHR46820">
    <property type="entry name" value="HISTONE-LYSINE N-METHYLTRANSFERASE SETD7"/>
    <property type="match status" value="1"/>
</dbReference>
<evidence type="ECO:0000313" key="2">
    <source>
        <dbReference type="EMBL" id="MFD2823283.1"/>
    </source>
</evidence>
<accession>A0ABW5WPR7</accession>
<organism evidence="2 3">
    <name type="scientific">Lacinutrix iliipiscaria</name>
    <dbReference type="NCBI Taxonomy" id="1230532"/>
    <lineage>
        <taxon>Bacteria</taxon>
        <taxon>Pseudomonadati</taxon>
        <taxon>Bacteroidota</taxon>
        <taxon>Flavobacteriia</taxon>
        <taxon>Flavobacteriales</taxon>
        <taxon>Flavobacteriaceae</taxon>
        <taxon>Lacinutrix</taxon>
    </lineage>
</organism>
<sequence>MKNIQFLIVCLLSIFASAQTINQFDAQGQRHGKWKKHYDSTEVVRYEGEFLHGKEIGVFKYYKNVDGKALLAATKQFNKDNDLAEVTFFASTGKLISKGQMKGKLFIGTWIYYQNKTDHILSKDQYNNQGKLHGERLVYYEDGTLAQKEMYDNGNLHGPTIWYAENGVVIKEYVYDKGELHGPAKYYNQAGTIVLEGQYQRDRKHGVWKYYEDGKLIKEKDFTRRSKNPYKNKN</sequence>
<dbReference type="Pfam" id="PF07661">
    <property type="entry name" value="MORN_2"/>
    <property type="match status" value="4"/>
</dbReference>
<reference evidence="3" key="1">
    <citation type="journal article" date="2019" name="Int. J. Syst. Evol. Microbiol.">
        <title>The Global Catalogue of Microorganisms (GCM) 10K type strain sequencing project: providing services to taxonomists for standard genome sequencing and annotation.</title>
        <authorList>
            <consortium name="The Broad Institute Genomics Platform"/>
            <consortium name="The Broad Institute Genome Sequencing Center for Infectious Disease"/>
            <person name="Wu L."/>
            <person name="Ma J."/>
        </authorList>
    </citation>
    <scope>NUCLEOTIDE SEQUENCE [LARGE SCALE GENOMIC DNA]</scope>
    <source>
        <strain evidence="3">KCTC 32141</strain>
    </source>
</reference>
<dbReference type="SUPFAM" id="SSF82185">
    <property type="entry name" value="Histone H3 K4-specific methyltransferase SET7/9 N-terminal domain"/>
    <property type="match status" value="2"/>
</dbReference>
<comment type="caution">
    <text evidence="2">The sequence shown here is derived from an EMBL/GenBank/DDBJ whole genome shotgun (WGS) entry which is preliminary data.</text>
</comment>
<gene>
    <name evidence="2" type="ORF">ACFS5M_06355</name>
</gene>
<dbReference type="InterPro" id="IPR011652">
    <property type="entry name" value="MORN_2"/>
</dbReference>
<keyword evidence="1" id="KW-0732">Signal</keyword>
<dbReference type="RefSeq" id="WP_183486910.1">
    <property type="nucleotide sequence ID" value="NZ_JBHUOV010000001.1"/>
</dbReference>
<feature type="chain" id="PRO_5047227506" evidence="1">
    <location>
        <begin position="19"/>
        <end position="234"/>
    </location>
</feature>
<feature type="signal peptide" evidence="1">
    <location>
        <begin position="1"/>
        <end position="18"/>
    </location>
</feature>
<keyword evidence="3" id="KW-1185">Reference proteome</keyword>
<dbReference type="EMBL" id="JBHUOV010000001">
    <property type="protein sequence ID" value="MFD2823283.1"/>
    <property type="molecule type" value="Genomic_DNA"/>
</dbReference>
<evidence type="ECO:0000256" key="1">
    <source>
        <dbReference type="SAM" id="SignalP"/>
    </source>
</evidence>
<name>A0ABW5WPR7_9FLAO</name>
<dbReference type="Proteomes" id="UP001597533">
    <property type="component" value="Unassembled WGS sequence"/>
</dbReference>
<evidence type="ECO:0000313" key="3">
    <source>
        <dbReference type="Proteomes" id="UP001597533"/>
    </source>
</evidence>